<dbReference type="Proteomes" id="UP000095286">
    <property type="component" value="Unplaced"/>
</dbReference>
<evidence type="ECO:0000313" key="2">
    <source>
        <dbReference type="WBParaSite" id="RSKR_0000929400.1"/>
    </source>
</evidence>
<name>A0AC35UA79_9BILA</name>
<protein>
    <submittedName>
        <fullName evidence="2">MOB-like protein phocein</fullName>
    </submittedName>
</protein>
<reference evidence="2" key="1">
    <citation type="submission" date="2016-11" db="UniProtKB">
        <authorList>
            <consortium name="WormBaseParasite"/>
        </authorList>
    </citation>
    <scope>IDENTIFICATION</scope>
    <source>
        <strain evidence="2">KR3021</strain>
    </source>
</reference>
<proteinExistence type="predicted"/>
<accession>A0AC35UA79</accession>
<organism evidence="1 2">
    <name type="scientific">Rhabditophanes sp. KR3021</name>
    <dbReference type="NCBI Taxonomy" id="114890"/>
    <lineage>
        <taxon>Eukaryota</taxon>
        <taxon>Metazoa</taxon>
        <taxon>Ecdysozoa</taxon>
        <taxon>Nematoda</taxon>
        <taxon>Chromadorea</taxon>
        <taxon>Rhabditida</taxon>
        <taxon>Tylenchina</taxon>
        <taxon>Panagrolaimomorpha</taxon>
        <taxon>Strongyloidoidea</taxon>
        <taxon>Alloionematidae</taxon>
        <taxon>Rhabditophanes</taxon>
    </lineage>
</organism>
<sequence length="218" mass="25334">MEAKGDTTVTYRRNECGCKKEDWYGWPSMDLMEMDSNLNVQQYIQQSIQEGKSNEEILELPEGMNEGLWKYEHLRQFCMQLNGLAVMLQEECNPVSCPQMNATEQWIFLCSLHTSPKNCSAIDYTRHTLDGTASLLNSNRYFPSRVNIKESSLSKIGSVCRRIYRIFGHAYFHHRSIFDDFENETGLCQRFTTFVTKYALMASEHLIVPMIIENILVE</sequence>
<evidence type="ECO:0000313" key="1">
    <source>
        <dbReference type="Proteomes" id="UP000095286"/>
    </source>
</evidence>
<dbReference type="WBParaSite" id="RSKR_0000929400.1">
    <property type="protein sequence ID" value="RSKR_0000929400.1"/>
    <property type="gene ID" value="RSKR_0000929400"/>
</dbReference>